<dbReference type="PANTHER" id="PTHR39328:SF1">
    <property type="entry name" value="BLL2871 PROTEIN"/>
    <property type="match status" value="1"/>
</dbReference>
<dbReference type="PANTHER" id="PTHR39328">
    <property type="entry name" value="BLL2871 PROTEIN"/>
    <property type="match status" value="1"/>
</dbReference>
<sequence length="225" mass="23147">MTFSLTARCARTGQVGVAIASSSPAVAARCAYVRAGVGAACTQNVTDPRLGPWLLDLIAAGSSAADAVRHTSDTETLVAWRQLTAVAADGSPAAFSGEHALGTHAEALGADCVAAGNMLRHQGVPQAMVDAFAAEPELPLAQRLLDALAAGVAAGGEEGPVHSAGLLVAEAVPWPVVDLRVDWTEQDPVAELGALWRLWEPQQDAYVRRALAPELAPSYGVPGDL</sequence>
<dbReference type="EMBL" id="JBHSQJ010000039">
    <property type="protein sequence ID" value="MFC5907708.1"/>
    <property type="molecule type" value="Genomic_DNA"/>
</dbReference>
<keyword evidence="3" id="KW-1185">Reference proteome</keyword>
<dbReference type="Proteomes" id="UP001596174">
    <property type="component" value="Unassembled WGS sequence"/>
</dbReference>
<accession>A0ABW1FZR3</accession>
<evidence type="ECO:0000313" key="2">
    <source>
        <dbReference type="EMBL" id="MFC5907708.1"/>
    </source>
</evidence>
<protein>
    <submittedName>
        <fullName evidence="2">DUF1028 domain-containing protein</fullName>
    </submittedName>
</protein>
<dbReference type="InterPro" id="IPR029055">
    <property type="entry name" value="Ntn_hydrolases_N"/>
</dbReference>
<keyword evidence="1" id="KW-0732">Signal</keyword>
<proteinExistence type="predicted"/>
<gene>
    <name evidence="2" type="ORF">ACFP3V_10805</name>
</gene>
<organism evidence="2 3">
    <name type="scientific">Streptacidiphilus monticola</name>
    <dbReference type="NCBI Taxonomy" id="2161674"/>
    <lineage>
        <taxon>Bacteria</taxon>
        <taxon>Bacillati</taxon>
        <taxon>Actinomycetota</taxon>
        <taxon>Actinomycetes</taxon>
        <taxon>Kitasatosporales</taxon>
        <taxon>Streptomycetaceae</taxon>
        <taxon>Streptacidiphilus</taxon>
    </lineage>
</organism>
<dbReference type="Gene3D" id="3.60.20.10">
    <property type="entry name" value="Glutamine Phosphoribosylpyrophosphate, subunit 1, domain 1"/>
    <property type="match status" value="1"/>
</dbReference>
<reference evidence="3" key="1">
    <citation type="journal article" date="2019" name="Int. J. Syst. Evol. Microbiol.">
        <title>The Global Catalogue of Microorganisms (GCM) 10K type strain sequencing project: providing services to taxonomists for standard genome sequencing and annotation.</title>
        <authorList>
            <consortium name="The Broad Institute Genomics Platform"/>
            <consortium name="The Broad Institute Genome Sequencing Center for Infectious Disease"/>
            <person name="Wu L."/>
            <person name="Ma J."/>
        </authorList>
    </citation>
    <scope>NUCLEOTIDE SEQUENCE [LARGE SCALE GENOMIC DNA]</scope>
    <source>
        <strain evidence="3">JCM 4816</strain>
    </source>
</reference>
<evidence type="ECO:0000313" key="3">
    <source>
        <dbReference type="Proteomes" id="UP001596174"/>
    </source>
</evidence>
<feature type="signal peptide" evidence="1">
    <location>
        <begin position="1"/>
        <end position="27"/>
    </location>
</feature>
<dbReference type="Pfam" id="PF06267">
    <property type="entry name" value="DUF1028"/>
    <property type="match status" value="1"/>
</dbReference>
<dbReference type="RefSeq" id="WP_380582404.1">
    <property type="nucleotide sequence ID" value="NZ_JBHSQJ010000039.1"/>
</dbReference>
<dbReference type="InterPro" id="IPR010430">
    <property type="entry name" value="DUF1028"/>
</dbReference>
<dbReference type="SUPFAM" id="SSF56235">
    <property type="entry name" value="N-terminal nucleophile aminohydrolases (Ntn hydrolases)"/>
    <property type="match status" value="1"/>
</dbReference>
<comment type="caution">
    <text evidence="2">The sequence shown here is derived from an EMBL/GenBank/DDBJ whole genome shotgun (WGS) entry which is preliminary data.</text>
</comment>
<name>A0ABW1FZR3_9ACTN</name>
<feature type="chain" id="PRO_5046281409" evidence="1">
    <location>
        <begin position="28"/>
        <end position="225"/>
    </location>
</feature>
<evidence type="ECO:0000256" key="1">
    <source>
        <dbReference type="SAM" id="SignalP"/>
    </source>
</evidence>